<dbReference type="Proteomes" id="UP000322225">
    <property type="component" value="Chromosome 11"/>
</dbReference>
<dbReference type="InterPro" id="IPR016187">
    <property type="entry name" value="CTDL_fold"/>
</dbReference>
<dbReference type="SUPFAM" id="SSF56436">
    <property type="entry name" value="C-type lectin-like"/>
    <property type="match status" value="1"/>
</dbReference>
<feature type="compositionally biased region" description="Low complexity" evidence="6">
    <location>
        <begin position="12"/>
        <end position="23"/>
    </location>
</feature>
<dbReference type="InterPro" id="IPR029063">
    <property type="entry name" value="SAM-dependent_MTases_sf"/>
</dbReference>
<dbReference type="Gene3D" id="3.40.50.150">
    <property type="entry name" value="Vaccinia Virus protein VP39"/>
    <property type="match status" value="2"/>
</dbReference>
<feature type="compositionally biased region" description="Polar residues" evidence="6">
    <location>
        <begin position="307"/>
        <end position="337"/>
    </location>
</feature>
<keyword evidence="2" id="KW-0808">Transferase</keyword>
<dbReference type="EMBL" id="CP144061">
    <property type="protein sequence ID" value="WWD21596.1"/>
    <property type="molecule type" value="Genomic_DNA"/>
</dbReference>
<evidence type="ECO:0000256" key="5">
    <source>
        <dbReference type="ARBA" id="ARBA00037882"/>
    </source>
</evidence>
<evidence type="ECO:0000313" key="10">
    <source>
        <dbReference type="EMBL" id="WWD21596.1"/>
    </source>
</evidence>
<keyword evidence="1" id="KW-0489">Methyltransferase</keyword>
<dbReference type="PANTHER" id="PTHR43397">
    <property type="entry name" value="ERGOTHIONEINE BIOSYNTHESIS PROTEIN 1"/>
    <property type="match status" value="1"/>
</dbReference>
<dbReference type="GO" id="GO:0008168">
    <property type="term" value="F:methyltransferase activity"/>
    <property type="evidence" value="ECO:0007669"/>
    <property type="project" value="UniProtKB-KW"/>
</dbReference>
<gene>
    <name evidence="10" type="ORF">CI109_106082</name>
</gene>
<protein>
    <submittedName>
        <fullName evidence="10">Uncharacterized protein</fullName>
    </submittedName>
</protein>
<feature type="region of interest" description="Disordered" evidence="6">
    <location>
        <begin position="102"/>
        <end position="132"/>
    </location>
</feature>
<feature type="compositionally biased region" description="Low complexity" evidence="6">
    <location>
        <begin position="296"/>
        <end position="306"/>
    </location>
</feature>
<dbReference type="Gene3D" id="3.90.1580.10">
    <property type="entry name" value="paralog of FGE (formylglycine-generating enzyme)"/>
    <property type="match status" value="1"/>
</dbReference>
<feature type="domain" description="Histidine-specific methyltransferase SAM-dependent" evidence="8">
    <location>
        <begin position="366"/>
        <end position="541"/>
    </location>
</feature>
<evidence type="ECO:0000256" key="1">
    <source>
        <dbReference type="ARBA" id="ARBA00022603"/>
    </source>
</evidence>
<dbReference type="PANTHER" id="PTHR43397:SF1">
    <property type="entry name" value="ERGOTHIONEINE BIOSYNTHESIS PROTEIN 1"/>
    <property type="match status" value="1"/>
</dbReference>
<feature type="compositionally biased region" description="Basic and acidic residues" evidence="6">
    <location>
        <begin position="113"/>
        <end position="132"/>
    </location>
</feature>
<evidence type="ECO:0000256" key="3">
    <source>
        <dbReference type="ARBA" id="ARBA00023002"/>
    </source>
</evidence>
<dbReference type="GeneID" id="43591671"/>
<evidence type="ECO:0000256" key="6">
    <source>
        <dbReference type="SAM" id="MobiDB-lite"/>
    </source>
</evidence>
<feature type="domain" description="DinB-like" evidence="9">
    <location>
        <begin position="596"/>
        <end position="727"/>
    </location>
</feature>
<keyword evidence="4" id="KW-0408">Iron</keyword>
<evidence type="ECO:0000256" key="2">
    <source>
        <dbReference type="ARBA" id="ARBA00022679"/>
    </source>
</evidence>
<feature type="domain" description="Histidine-specific methyltransferase SAM-dependent" evidence="8">
    <location>
        <begin position="53"/>
        <end position="101"/>
    </location>
</feature>
<accession>A0A5M6BWD1</accession>
<evidence type="ECO:0000259" key="9">
    <source>
        <dbReference type="Pfam" id="PF12867"/>
    </source>
</evidence>
<evidence type="ECO:0000259" key="8">
    <source>
        <dbReference type="Pfam" id="PF10017"/>
    </source>
</evidence>
<keyword evidence="3" id="KW-0560">Oxidoreductase</keyword>
<evidence type="ECO:0000259" key="7">
    <source>
        <dbReference type="Pfam" id="PF03781"/>
    </source>
</evidence>
<dbReference type="Pfam" id="PF03781">
    <property type="entry name" value="FGE-sulfatase"/>
    <property type="match status" value="1"/>
</dbReference>
<name>A0A5M6BWD1_9TREE</name>
<feature type="compositionally biased region" description="Polar residues" evidence="6">
    <location>
        <begin position="356"/>
        <end position="365"/>
    </location>
</feature>
<organism evidence="10 11">
    <name type="scientific">Kwoniella shandongensis</name>
    <dbReference type="NCBI Taxonomy" id="1734106"/>
    <lineage>
        <taxon>Eukaryota</taxon>
        <taxon>Fungi</taxon>
        <taxon>Dikarya</taxon>
        <taxon>Basidiomycota</taxon>
        <taxon>Agaricomycotina</taxon>
        <taxon>Tremellomycetes</taxon>
        <taxon>Tremellales</taxon>
        <taxon>Cryptococcaceae</taxon>
        <taxon>Kwoniella</taxon>
    </lineage>
</organism>
<dbReference type="AlphaFoldDB" id="A0A5M6BWD1"/>
<feature type="region of interest" description="Disordered" evidence="6">
    <location>
        <begin position="1"/>
        <end position="47"/>
    </location>
</feature>
<reference evidence="10" key="1">
    <citation type="submission" date="2017-08" db="EMBL/GenBank/DDBJ databases">
        <authorList>
            <person name="Cuomo C."/>
            <person name="Billmyre B."/>
            <person name="Heitman J."/>
        </authorList>
    </citation>
    <scope>NUCLEOTIDE SEQUENCE</scope>
    <source>
        <strain evidence="10">CBS 12478</strain>
    </source>
</reference>
<keyword evidence="11" id="KW-1185">Reference proteome</keyword>
<dbReference type="InterPro" id="IPR042095">
    <property type="entry name" value="SUMF_sf"/>
</dbReference>
<dbReference type="InterPro" id="IPR005532">
    <property type="entry name" value="SUMF_dom"/>
</dbReference>
<dbReference type="GO" id="GO:0032259">
    <property type="term" value="P:methylation"/>
    <property type="evidence" value="ECO:0007669"/>
    <property type="project" value="UniProtKB-KW"/>
</dbReference>
<dbReference type="OrthoDB" id="659at2759"/>
<comment type="pathway">
    <text evidence="5">Amino-acid biosynthesis; ergothioneine biosynthesis.</text>
</comment>
<evidence type="ECO:0000256" key="4">
    <source>
        <dbReference type="ARBA" id="ARBA00023004"/>
    </source>
</evidence>
<feature type="domain" description="Sulfatase-modifying factor enzyme-like" evidence="7">
    <location>
        <begin position="764"/>
        <end position="1018"/>
    </location>
</feature>
<reference evidence="10" key="2">
    <citation type="submission" date="2024-01" db="EMBL/GenBank/DDBJ databases">
        <title>Comparative genomics of Cryptococcus and Kwoniella reveals pathogenesis evolution and contrasting modes of karyotype evolution via chromosome fusion or intercentromeric recombination.</title>
        <authorList>
            <person name="Coelho M.A."/>
            <person name="David-Palma M."/>
            <person name="Shea T."/>
            <person name="Bowers K."/>
            <person name="McGinley-Smith S."/>
            <person name="Mohammad A.W."/>
            <person name="Gnirke A."/>
            <person name="Yurkov A.M."/>
            <person name="Nowrousian M."/>
            <person name="Sun S."/>
            <person name="Cuomo C.A."/>
            <person name="Heitman J."/>
        </authorList>
    </citation>
    <scope>NUCLEOTIDE SEQUENCE</scope>
    <source>
        <strain evidence="10">CBS 12478</strain>
    </source>
</reference>
<dbReference type="RefSeq" id="XP_031858237.1">
    <property type="nucleotide sequence ID" value="XM_032007502.1"/>
</dbReference>
<dbReference type="KEGG" id="ksn:43591671"/>
<feature type="region of interest" description="Disordered" evidence="6">
    <location>
        <begin position="252"/>
        <end position="370"/>
    </location>
</feature>
<dbReference type="Pfam" id="PF10017">
    <property type="entry name" value="Methyltransf_33"/>
    <property type="match status" value="3"/>
</dbReference>
<feature type="domain" description="Histidine-specific methyltransferase SAM-dependent" evidence="8">
    <location>
        <begin position="163"/>
        <end position="245"/>
    </location>
</feature>
<dbReference type="Pfam" id="PF12867">
    <property type="entry name" value="DinB_2"/>
    <property type="match status" value="1"/>
</dbReference>
<evidence type="ECO:0000313" key="11">
    <source>
        <dbReference type="Proteomes" id="UP000322225"/>
    </source>
</evidence>
<dbReference type="InterPro" id="IPR019257">
    <property type="entry name" value="MeTrfase_dom"/>
</dbReference>
<dbReference type="InterPro" id="IPR024775">
    <property type="entry name" value="DinB-like"/>
</dbReference>
<sequence>MSSITIHTLPPAASQASSSTSSSIRDEIERGLKGTGEVTVPGSTEEDKEWAFKRSVPTLVLYDEEGLRLYDKITSHANEYYLFEDEMNLLKQHGKEIALAMGLPGHQDNNDEEKEREKDKETGRRPMEKNWKPARWGDTEVGKWNGGVNGEEGLASGGKRGWDVVELGAGALRKTAYLLKALSSSLPSDLTGSDTPPITYHPLDLSRPELHRVLGEMNEAIGSELKGKVACVGLHGDYEAGLQFIRDGKLDSLRSTTPSDVEAVPRGRGLELDDISSPAIGQPIPEIPARDKSSDDSQSSTPLSASLVTPGSQVSALPSGITDSEVSDISGSGTWSPVSDEDPQKTKPYPAPQTYKGDTSASNPHDSAKTSRPLHLVFLGSSLGNFDREGAAPFLRSLPLRAGDTLLLGLDGRPAPGEEGKKKVEVAYNDPSGYTRAFEEHGWDVVRAELGLKDDAGVDFVGRYNEELGRHEAFFRSKDRQTIHLPNSHEEITLEKNELLNIEWSYKYSFQEATELFTHADLRVIDSWKAPDSEYRLWLLERPSVRFIAPLAEANGMSINRQAQQGEVGSTWEMIKGVPKWEEWLGLWKFWDHITLDMIPKELLHQKPIDLRHICLFYLGHIPTFLDIHLTRMTKGYHTEPEYFKTMFERGIDPDVDDPTKCHDHSEVPMSEEDWPALGEILGFRDRVRARLRRIYDKLSNGQMAFSRHVGRVIFMTYEHEAMHAETLLYMLIQSPLTRSPSAVATPQWNTIAQHWKVAAAVNKVLEIPEGEVKMGHWDLEAEDEQYKTAEGWGDHEFGWDNEHPNIVKKVKAFKVDSLPISNDDYLTYLKDIGLLESLDSESAPASWMRVEGQTEWQIRTLYGPLSFGVAGKWPLMASKNEIEAFAKWKGGRLPTETELRALWESEDGPRVMGEMDNVGVKNWHPIPPTNTTTDHAGKVIHGHNGGVWEWTDTEFDGYEGFVKSELYPGYSSDFFDGKHYVVLGGSFATVPAIAGRKSFRNWYQASYRFSFVGGRVAYDA</sequence>
<dbReference type="InterPro" id="IPR051128">
    <property type="entry name" value="EgtD_Methyltrsf_superfamily"/>
</dbReference>
<proteinExistence type="predicted"/>